<keyword evidence="6" id="KW-1185">Reference proteome</keyword>
<evidence type="ECO:0000256" key="1">
    <source>
        <dbReference type="ARBA" id="ARBA00006484"/>
    </source>
</evidence>
<dbReference type="PANTHER" id="PTHR44169:SF3">
    <property type="entry name" value="SHORT-CHAIN DEHYDROGENASE SRDE"/>
    <property type="match status" value="1"/>
</dbReference>
<dbReference type="Pfam" id="PF00106">
    <property type="entry name" value="adh_short"/>
    <property type="match status" value="1"/>
</dbReference>
<dbReference type="PRINTS" id="PR00081">
    <property type="entry name" value="GDHRDH"/>
</dbReference>
<proteinExistence type="inferred from homology"/>
<dbReference type="GO" id="GO:0000140">
    <property type="term" value="F:acylglycerone-phosphate reductase (NADP+) activity"/>
    <property type="evidence" value="ECO:0007669"/>
    <property type="project" value="TreeGrafter"/>
</dbReference>
<evidence type="ECO:0000256" key="2">
    <source>
        <dbReference type="ARBA" id="ARBA00022857"/>
    </source>
</evidence>
<dbReference type="Proteomes" id="UP000829685">
    <property type="component" value="Unassembled WGS sequence"/>
</dbReference>
<dbReference type="PRINTS" id="PR00080">
    <property type="entry name" value="SDRFAMILY"/>
</dbReference>
<evidence type="ECO:0000313" key="6">
    <source>
        <dbReference type="Proteomes" id="UP000829685"/>
    </source>
</evidence>
<keyword evidence="2" id="KW-0521">NADP</keyword>
<keyword evidence="3" id="KW-0560">Oxidoreductase</keyword>
<evidence type="ECO:0000313" key="5">
    <source>
        <dbReference type="EMBL" id="KAI1848543.1"/>
    </source>
</evidence>
<comment type="caution">
    <text evidence="5">The sequence shown here is derived from an EMBL/GenBank/DDBJ whole genome shotgun (WGS) entry which is preliminary data.</text>
</comment>
<name>A0A9P9W7X3_9PEZI</name>
<dbReference type="InterPro" id="IPR036291">
    <property type="entry name" value="NAD(P)-bd_dom_sf"/>
</dbReference>
<evidence type="ECO:0000256" key="3">
    <source>
        <dbReference type="ARBA" id="ARBA00023002"/>
    </source>
</evidence>
<evidence type="ECO:0000256" key="4">
    <source>
        <dbReference type="RuleBase" id="RU000363"/>
    </source>
</evidence>
<dbReference type="EMBL" id="JAFIMR010000084">
    <property type="protein sequence ID" value="KAI1848543.1"/>
    <property type="molecule type" value="Genomic_DNA"/>
</dbReference>
<dbReference type="Gene3D" id="3.40.50.720">
    <property type="entry name" value="NAD(P)-binding Rossmann-like Domain"/>
    <property type="match status" value="1"/>
</dbReference>
<dbReference type="GO" id="GO:0019433">
    <property type="term" value="P:triglyceride catabolic process"/>
    <property type="evidence" value="ECO:0007669"/>
    <property type="project" value="TreeGrafter"/>
</dbReference>
<accession>A0A9P9W7X3</accession>
<dbReference type="GO" id="GO:0006654">
    <property type="term" value="P:phosphatidic acid biosynthetic process"/>
    <property type="evidence" value="ECO:0007669"/>
    <property type="project" value="TreeGrafter"/>
</dbReference>
<dbReference type="GO" id="GO:0004806">
    <property type="term" value="F:triacylglycerol lipase activity"/>
    <property type="evidence" value="ECO:0007669"/>
    <property type="project" value="TreeGrafter"/>
</dbReference>
<dbReference type="GO" id="GO:0005783">
    <property type="term" value="C:endoplasmic reticulum"/>
    <property type="evidence" value="ECO:0007669"/>
    <property type="project" value="TreeGrafter"/>
</dbReference>
<dbReference type="SUPFAM" id="SSF51735">
    <property type="entry name" value="NAD(P)-binding Rossmann-fold domains"/>
    <property type="match status" value="1"/>
</dbReference>
<organism evidence="5 6">
    <name type="scientific">Neoarthrinium moseri</name>
    <dbReference type="NCBI Taxonomy" id="1658444"/>
    <lineage>
        <taxon>Eukaryota</taxon>
        <taxon>Fungi</taxon>
        <taxon>Dikarya</taxon>
        <taxon>Ascomycota</taxon>
        <taxon>Pezizomycotina</taxon>
        <taxon>Sordariomycetes</taxon>
        <taxon>Xylariomycetidae</taxon>
        <taxon>Amphisphaeriales</taxon>
        <taxon>Apiosporaceae</taxon>
        <taxon>Neoarthrinium</taxon>
    </lineage>
</organism>
<dbReference type="InterPro" id="IPR020904">
    <property type="entry name" value="Sc_DH/Rdtase_CS"/>
</dbReference>
<comment type="similarity">
    <text evidence="1 4">Belongs to the short-chain dehydrogenases/reductases (SDR) family.</text>
</comment>
<dbReference type="PROSITE" id="PS00061">
    <property type="entry name" value="ADH_SHORT"/>
    <property type="match status" value="1"/>
</dbReference>
<protein>
    <submittedName>
        <fullName evidence="5">Uncharacterized protein</fullName>
    </submittedName>
</protein>
<dbReference type="AlphaFoldDB" id="A0A9P9W7X3"/>
<dbReference type="GO" id="GO:0005811">
    <property type="term" value="C:lipid droplet"/>
    <property type="evidence" value="ECO:0007669"/>
    <property type="project" value="TreeGrafter"/>
</dbReference>
<dbReference type="InterPro" id="IPR002347">
    <property type="entry name" value="SDR_fam"/>
</dbReference>
<sequence length="285" mass="30852">MPHNTRSVLITGCSNGGIGSALALAFSKHQELHVYASARNISKMSDLEAIPNITLVSLDVTSQESAAAAAERLRVVTDGRLDYLVNNAGCGYTMPYLDTDIEIARRMFDVNVWGPMRVTQAFSDMLVQARGMVVTIGSTAESLGLAFQSTYCGSKAATHIMSEALRLELEPLGVRHLHVTTSFVKTVWFQNVPEFELPQTSHYRPVQDRVAFMASGGGQATMDVSVYADRVVADVLAGQCHRTFRGKSASLIGWAMSLLPRGLVTQLAAADSGLSELKKIVSEKQ</sequence>
<reference evidence="5" key="1">
    <citation type="submission" date="2021-03" db="EMBL/GenBank/DDBJ databases">
        <title>Revisited historic fungal species revealed as producer of novel bioactive compounds through whole genome sequencing and comparative genomics.</title>
        <authorList>
            <person name="Vignolle G.A."/>
            <person name="Hochenegger N."/>
            <person name="Mach R.L."/>
            <person name="Mach-Aigner A.R."/>
            <person name="Javad Rahimi M."/>
            <person name="Salim K.A."/>
            <person name="Chan C.M."/>
            <person name="Lim L.B.L."/>
            <person name="Cai F."/>
            <person name="Druzhinina I.S."/>
            <person name="U'Ren J.M."/>
            <person name="Derntl C."/>
        </authorList>
    </citation>
    <scope>NUCLEOTIDE SEQUENCE</scope>
    <source>
        <strain evidence="5">TUCIM 5799</strain>
    </source>
</reference>
<gene>
    <name evidence="5" type="ORF">JX265_013791</name>
</gene>
<dbReference type="PANTHER" id="PTHR44169">
    <property type="entry name" value="NADPH-DEPENDENT 1-ACYLDIHYDROXYACETONE PHOSPHATE REDUCTASE"/>
    <property type="match status" value="1"/>
</dbReference>